<dbReference type="Gene3D" id="3.30.730.10">
    <property type="entry name" value="AP2/ERF domain"/>
    <property type="match status" value="1"/>
</dbReference>
<evidence type="ECO:0000259" key="7">
    <source>
        <dbReference type="PROSITE" id="PS51032"/>
    </source>
</evidence>
<evidence type="ECO:0000256" key="5">
    <source>
        <dbReference type="ARBA" id="ARBA00023242"/>
    </source>
</evidence>
<dbReference type="EMBL" id="JAHRHJ020000001">
    <property type="protein sequence ID" value="KAH9329384.1"/>
    <property type="molecule type" value="Genomic_DNA"/>
</dbReference>
<dbReference type="FunFam" id="3.30.730.10:FF:000001">
    <property type="entry name" value="Ethylene-responsive transcription factor 2"/>
    <property type="match status" value="1"/>
</dbReference>
<keyword evidence="3" id="KW-0238">DNA-binding</keyword>
<comment type="subcellular location">
    <subcellularLocation>
        <location evidence="1">Nucleus</location>
    </subcellularLocation>
</comment>
<dbReference type="SMART" id="SM00380">
    <property type="entry name" value="AP2"/>
    <property type="match status" value="1"/>
</dbReference>
<keyword evidence="2" id="KW-0805">Transcription regulation</keyword>
<reference evidence="8 9" key="1">
    <citation type="journal article" date="2021" name="Nat. Plants">
        <title>The Taxus genome provides insights into paclitaxel biosynthesis.</title>
        <authorList>
            <person name="Xiong X."/>
            <person name="Gou J."/>
            <person name="Liao Q."/>
            <person name="Li Y."/>
            <person name="Zhou Q."/>
            <person name="Bi G."/>
            <person name="Li C."/>
            <person name="Du R."/>
            <person name="Wang X."/>
            <person name="Sun T."/>
            <person name="Guo L."/>
            <person name="Liang H."/>
            <person name="Lu P."/>
            <person name="Wu Y."/>
            <person name="Zhang Z."/>
            <person name="Ro D.K."/>
            <person name="Shang Y."/>
            <person name="Huang S."/>
            <person name="Yan J."/>
        </authorList>
    </citation>
    <scope>NUCLEOTIDE SEQUENCE [LARGE SCALE GENOMIC DNA]</scope>
    <source>
        <strain evidence="8">Ta-2019</strain>
    </source>
</reference>
<evidence type="ECO:0000313" key="9">
    <source>
        <dbReference type="Proteomes" id="UP000824469"/>
    </source>
</evidence>
<dbReference type="Pfam" id="PF00847">
    <property type="entry name" value="AP2"/>
    <property type="match status" value="1"/>
</dbReference>
<name>A0AA38GUN0_TAXCH</name>
<evidence type="ECO:0000256" key="6">
    <source>
        <dbReference type="SAM" id="MobiDB-lite"/>
    </source>
</evidence>
<dbReference type="InterPro" id="IPR016177">
    <property type="entry name" value="DNA-bd_dom_sf"/>
</dbReference>
<dbReference type="InterPro" id="IPR001471">
    <property type="entry name" value="AP2/ERF_dom"/>
</dbReference>
<dbReference type="GO" id="GO:0003700">
    <property type="term" value="F:DNA-binding transcription factor activity"/>
    <property type="evidence" value="ECO:0007669"/>
    <property type="project" value="InterPro"/>
</dbReference>
<organism evidence="8 9">
    <name type="scientific">Taxus chinensis</name>
    <name type="common">Chinese yew</name>
    <name type="synonym">Taxus wallichiana var. chinensis</name>
    <dbReference type="NCBI Taxonomy" id="29808"/>
    <lineage>
        <taxon>Eukaryota</taxon>
        <taxon>Viridiplantae</taxon>
        <taxon>Streptophyta</taxon>
        <taxon>Embryophyta</taxon>
        <taxon>Tracheophyta</taxon>
        <taxon>Spermatophyta</taxon>
        <taxon>Pinopsida</taxon>
        <taxon>Pinidae</taxon>
        <taxon>Conifers II</taxon>
        <taxon>Cupressales</taxon>
        <taxon>Taxaceae</taxon>
        <taxon>Taxus</taxon>
    </lineage>
</organism>
<dbReference type="AlphaFoldDB" id="A0AA38GUN0"/>
<evidence type="ECO:0000313" key="8">
    <source>
        <dbReference type="EMBL" id="KAH9329384.1"/>
    </source>
</evidence>
<accession>A0AA38GUN0</accession>
<dbReference type="CDD" id="cd00018">
    <property type="entry name" value="AP2"/>
    <property type="match status" value="1"/>
</dbReference>
<dbReference type="SUPFAM" id="SSF54171">
    <property type="entry name" value="DNA-binding domain"/>
    <property type="match status" value="1"/>
</dbReference>
<dbReference type="GO" id="GO:0005634">
    <property type="term" value="C:nucleus"/>
    <property type="evidence" value="ECO:0007669"/>
    <property type="project" value="UniProtKB-SubCell"/>
</dbReference>
<dbReference type="GO" id="GO:0009873">
    <property type="term" value="P:ethylene-activated signaling pathway"/>
    <property type="evidence" value="ECO:0007669"/>
    <property type="project" value="InterPro"/>
</dbReference>
<sequence length="401" mass="44525">MPELCEDKDRLLENVWARFFSGTPQGDSILGSSISMSSCISSDVLSVERNQQAQSGEVRSLYQSQNSYQKILNINKFVDVPSTSACVTDRIMFIPEKMQMQMAQPFQSNGRLPSLLDMSRDSNEGLQLLIPTNIGGGEGNRDGDAAYAELPQPSQGYVRLPSPLDMCSDFNEGLQLLMPINIGGGDGNRDGDAAPSELPQRSQGYVRLPSPLDMCSDSNNGLHFLMPTNISDGDGDAAPVAVELPPVKEELNLSKSKHYRGVRRRPWGKFAAEIRDSTRQGKRMWLGTFNTAEEAAMAYDKAAFKMRGANKFLNFPVEMVSTALANDEIASSVDGMSRKRACELIYQEEGQHQQQQPHLKKLNTEQTEIWSRNGTEGDSDYLEQLLLSTDPDEFLRFLKYG</sequence>
<protein>
    <recommendedName>
        <fullName evidence="7">AP2/ERF domain-containing protein</fullName>
    </recommendedName>
</protein>
<keyword evidence="9" id="KW-1185">Reference proteome</keyword>
<keyword evidence="4" id="KW-0804">Transcription</keyword>
<dbReference type="GO" id="GO:0003677">
    <property type="term" value="F:DNA binding"/>
    <property type="evidence" value="ECO:0007669"/>
    <property type="project" value="UniProtKB-KW"/>
</dbReference>
<evidence type="ECO:0000256" key="2">
    <source>
        <dbReference type="ARBA" id="ARBA00023015"/>
    </source>
</evidence>
<proteinExistence type="predicted"/>
<comment type="caution">
    <text evidence="8">The sequence shown here is derived from an EMBL/GenBank/DDBJ whole genome shotgun (WGS) entry which is preliminary data.</text>
</comment>
<dbReference type="PRINTS" id="PR00367">
    <property type="entry name" value="ETHRSPELEMNT"/>
</dbReference>
<evidence type="ECO:0000256" key="1">
    <source>
        <dbReference type="ARBA" id="ARBA00004123"/>
    </source>
</evidence>
<dbReference type="PANTHER" id="PTHR31190">
    <property type="entry name" value="DNA-BINDING DOMAIN"/>
    <property type="match status" value="1"/>
</dbReference>
<keyword evidence="5" id="KW-0539">Nucleus</keyword>
<gene>
    <name evidence="8" type="ORF">KI387_001492</name>
</gene>
<dbReference type="Proteomes" id="UP000824469">
    <property type="component" value="Unassembled WGS sequence"/>
</dbReference>
<dbReference type="InterPro" id="IPR036955">
    <property type="entry name" value="AP2/ERF_dom_sf"/>
</dbReference>
<feature type="domain" description="AP2/ERF" evidence="7">
    <location>
        <begin position="258"/>
        <end position="316"/>
    </location>
</feature>
<dbReference type="InterPro" id="IPR044808">
    <property type="entry name" value="ERF_plant"/>
</dbReference>
<evidence type="ECO:0000256" key="3">
    <source>
        <dbReference type="ARBA" id="ARBA00023125"/>
    </source>
</evidence>
<dbReference type="PROSITE" id="PS51032">
    <property type="entry name" value="AP2_ERF"/>
    <property type="match status" value="1"/>
</dbReference>
<evidence type="ECO:0000256" key="4">
    <source>
        <dbReference type="ARBA" id="ARBA00023163"/>
    </source>
</evidence>
<feature type="region of interest" description="Disordered" evidence="6">
    <location>
        <begin position="185"/>
        <end position="209"/>
    </location>
</feature>
<dbReference type="PANTHER" id="PTHR31190:SF173">
    <property type="entry name" value="PATHOGENESIS-RELATED GENES TRANSCRIPTIONAL ACTIVATOR PTI5"/>
    <property type="match status" value="1"/>
</dbReference>